<proteinExistence type="predicted"/>
<dbReference type="EMBL" id="LVWA01000008">
    <property type="protein sequence ID" value="OKL39526.1"/>
    <property type="molecule type" value="Genomic_DNA"/>
</dbReference>
<accession>A0A1Q5PBC6</accession>
<evidence type="ECO:0000313" key="2">
    <source>
        <dbReference type="Proteomes" id="UP000186551"/>
    </source>
</evidence>
<keyword evidence="2" id="KW-1185">Reference proteome</keyword>
<dbReference type="AlphaFoldDB" id="A0A1Q5PBC6"/>
<name>A0A1Q5PBC6_9BACT</name>
<reference evidence="1 2" key="1">
    <citation type="submission" date="2016-03" db="EMBL/GenBank/DDBJ databases">
        <title>Genome sequence of Pontibacter sp. nov., of the family cytophagaceae, isolated from marine sediment of the Yellow Sea, China.</title>
        <authorList>
            <person name="Zhang G."/>
            <person name="Zhang R."/>
        </authorList>
    </citation>
    <scope>NUCLEOTIDE SEQUENCE [LARGE SCALE GENOMIC DNA]</scope>
    <source>
        <strain evidence="1 2">S10-8</strain>
    </source>
</reference>
<organism evidence="1 2">
    <name type="scientific">Pontibacter flavimaris</name>
    <dbReference type="NCBI Taxonomy" id="1797110"/>
    <lineage>
        <taxon>Bacteria</taxon>
        <taxon>Pseudomonadati</taxon>
        <taxon>Bacteroidota</taxon>
        <taxon>Cytophagia</taxon>
        <taxon>Cytophagales</taxon>
        <taxon>Hymenobacteraceae</taxon>
        <taxon>Pontibacter</taxon>
    </lineage>
</organism>
<protein>
    <submittedName>
        <fullName evidence="1">Uncharacterized protein</fullName>
    </submittedName>
</protein>
<dbReference type="Proteomes" id="UP000186551">
    <property type="component" value="Unassembled WGS sequence"/>
</dbReference>
<comment type="caution">
    <text evidence="1">The sequence shown here is derived from an EMBL/GenBank/DDBJ whole genome shotgun (WGS) entry which is preliminary data.</text>
</comment>
<evidence type="ECO:0000313" key="1">
    <source>
        <dbReference type="EMBL" id="OKL39526.1"/>
    </source>
</evidence>
<sequence>MMEKMTEREKEYLPLLKYVMILSEKGIPTTVESVGNGMMIGSYDAKYEDGKWYISKDDMLKRIRQNTNKKIEPIEAGHYSIHGLLYHLSESGIDFDEGNITNFIITGRLEYKQDNFGRFVIPAHELEKLVKKYSRN</sequence>
<gene>
    <name evidence="1" type="ORF">A3841_00825</name>
</gene>